<dbReference type="Proteomes" id="UP000887565">
    <property type="component" value="Unplaced"/>
</dbReference>
<organism evidence="1 2">
    <name type="scientific">Romanomermis culicivorax</name>
    <name type="common">Nematode worm</name>
    <dbReference type="NCBI Taxonomy" id="13658"/>
    <lineage>
        <taxon>Eukaryota</taxon>
        <taxon>Metazoa</taxon>
        <taxon>Ecdysozoa</taxon>
        <taxon>Nematoda</taxon>
        <taxon>Enoplea</taxon>
        <taxon>Dorylaimia</taxon>
        <taxon>Mermithida</taxon>
        <taxon>Mermithoidea</taxon>
        <taxon>Mermithidae</taxon>
        <taxon>Romanomermis</taxon>
    </lineage>
</organism>
<sequence>MHKTGLFMRSLDKISFKILHPALNPKVKYFLQIPEECDRHPGQNFEMRSQLLNLAISPTQIVQ</sequence>
<name>A0A915IVV5_ROMCU</name>
<reference evidence="2" key="1">
    <citation type="submission" date="2022-11" db="UniProtKB">
        <authorList>
            <consortium name="WormBaseParasite"/>
        </authorList>
    </citation>
    <scope>IDENTIFICATION</scope>
</reference>
<keyword evidence="1" id="KW-1185">Reference proteome</keyword>
<accession>A0A915IVV5</accession>
<proteinExistence type="predicted"/>
<dbReference type="AlphaFoldDB" id="A0A915IVV5"/>
<protein>
    <submittedName>
        <fullName evidence="2">Uncharacterized protein</fullName>
    </submittedName>
</protein>
<evidence type="ECO:0000313" key="1">
    <source>
        <dbReference type="Proteomes" id="UP000887565"/>
    </source>
</evidence>
<dbReference type="WBParaSite" id="nRc.2.0.1.t17926-RA">
    <property type="protein sequence ID" value="nRc.2.0.1.t17926-RA"/>
    <property type="gene ID" value="nRc.2.0.1.g17926"/>
</dbReference>
<evidence type="ECO:0000313" key="2">
    <source>
        <dbReference type="WBParaSite" id="nRc.2.0.1.t17926-RA"/>
    </source>
</evidence>